<dbReference type="PANTHER" id="PTHR10336">
    <property type="entry name" value="PHOSPHOINOSITIDE-SPECIFIC PHOSPHOLIPASE C FAMILY PROTEIN"/>
    <property type="match status" value="1"/>
</dbReference>
<dbReference type="PROSITE" id="PS50007">
    <property type="entry name" value="PIPLC_X_DOMAIN"/>
    <property type="match status" value="1"/>
</dbReference>
<dbReference type="PROSITE" id="PS50008">
    <property type="entry name" value="PIPLC_Y_DOMAIN"/>
    <property type="match status" value="1"/>
</dbReference>
<proteinExistence type="predicted"/>
<dbReference type="InterPro" id="IPR035892">
    <property type="entry name" value="C2_domain_sf"/>
</dbReference>
<feature type="domain" description="PI-PLC Y-box" evidence="3">
    <location>
        <begin position="267"/>
        <end position="382"/>
    </location>
</feature>
<dbReference type="GO" id="GO:0048015">
    <property type="term" value="P:phosphatidylinositol-mediated signaling"/>
    <property type="evidence" value="ECO:0007669"/>
    <property type="project" value="TreeGrafter"/>
</dbReference>
<dbReference type="Gene3D" id="3.20.20.190">
    <property type="entry name" value="Phosphatidylinositol (PI) phosphodiesterase"/>
    <property type="match status" value="1"/>
</dbReference>
<reference evidence="4 5" key="1">
    <citation type="journal article" date="2020" name="ISME J.">
        <title>Uncovering the hidden diversity of litter-decomposition mechanisms in mushroom-forming fungi.</title>
        <authorList>
            <person name="Floudas D."/>
            <person name="Bentzer J."/>
            <person name="Ahren D."/>
            <person name="Johansson T."/>
            <person name="Persson P."/>
            <person name="Tunlid A."/>
        </authorList>
    </citation>
    <scope>NUCLEOTIDE SEQUENCE [LARGE SCALE GENOMIC DNA]</scope>
    <source>
        <strain evidence="4 5">CBS 661.87</strain>
    </source>
</reference>
<comment type="caution">
    <text evidence="4">The sequence shown here is derived from an EMBL/GenBank/DDBJ whole genome shotgun (WGS) entry which is preliminary data.</text>
</comment>
<dbReference type="Pfam" id="PF00387">
    <property type="entry name" value="PI-PLC-Y"/>
    <property type="match status" value="1"/>
</dbReference>
<dbReference type="Gene3D" id="2.60.40.150">
    <property type="entry name" value="C2 domain"/>
    <property type="match status" value="1"/>
</dbReference>
<sequence length="527" mass="58185">MAEPQAADLTSQLADFYQFDTIYNAVPRGDSTNTVRLSPATLEFIEANVEHSPDALLQLPIVQPPPVDDSLPLTHYFVSSSHNTYLLARQIIGRSSADSYTHVINRNGRCVEIDVWPSSKGLVVTHGHTFSKGVSFESVCAAISAAVDPRDWPVLVSLECHVDIEGQTELVRVMREAWGSKLVDGPVEGIDDDKLAPRDLMGRILLMAGVLVEYYPPTATGTGADSDETSSSSSSDEEEDEDNRGTEATVWPKKGKKHEHARISEELARLGYYARSMKPRKGWLEQHIGDPKHVMINISESGLSSLLPSSLASLIAHAQRHLRRIYPRGTRIGSSNPSPLPFWRSGAHVVSLNWQNFDRGMQVNEGMFVGGPGWSLKPAALRGVEGLTQTRKRRLEGKVVGISSLPPPNGRADKTFSTYIRAQLLHADKAEEKEWRSKTIKTQDVPGCGADVAWDGAFEWKFADDELAFLRLVVSENEFGRDDKLVVFCARVAHLQPGWHLVRMLDMKGKNSGATVLAWFAITDLEA</sequence>
<dbReference type="Pfam" id="PF00388">
    <property type="entry name" value="PI-PLC-X"/>
    <property type="match status" value="1"/>
</dbReference>
<accession>A0A8H5H381</accession>
<dbReference type="InterPro" id="IPR001192">
    <property type="entry name" value="PI-PLC_fam"/>
</dbReference>
<dbReference type="CDD" id="cd00275">
    <property type="entry name" value="C2_PLC_like"/>
    <property type="match status" value="1"/>
</dbReference>
<evidence type="ECO:0000313" key="5">
    <source>
        <dbReference type="Proteomes" id="UP000565441"/>
    </source>
</evidence>
<evidence type="ECO:0000259" key="3">
    <source>
        <dbReference type="PROSITE" id="PS50008"/>
    </source>
</evidence>
<dbReference type="SUPFAM" id="SSF49562">
    <property type="entry name" value="C2 domain (Calcium/lipid-binding domain, CaLB)"/>
    <property type="match status" value="1"/>
</dbReference>
<dbReference type="GO" id="GO:0016042">
    <property type="term" value="P:lipid catabolic process"/>
    <property type="evidence" value="ECO:0007669"/>
    <property type="project" value="UniProtKB-KW"/>
</dbReference>
<organism evidence="4 5">
    <name type="scientific">Tricholomella constricta</name>
    <dbReference type="NCBI Taxonomy" id="117010"/>
    <lineage>
        <taxon>Eukaryota</taxon>
        <taxon>Fungi</taxon>
        <taxon>Dikarya</taxon>
        <taxon>Basidiomycota</taxon>
        <taxon>Agaricomycotina</taxon>
        <taxon>Agaricomycetes</taxon>
        <taxon>Agaricomycetidae</taxon>
        <taxon>Agaricales</taxon>
        <taxon>Tricholomatineae</taxon>
        <taxon>Lyophyllaceae</taxon>
        <taxon>Tricholomella</taxon>
    </lineage>
</organism>
<dbReference type="GO" id="GO:0004435">
    <property type="term" value="F:phosphatidylinositol-4,5-bisphosphate phospholipase C activity"/>
    <property type="evidence" value="ECO:0007669"/>
    <property type="project" value="UniProtKB-EC"/>
</dbReference>
<dbReference type="SUPFAM" id="SSF51695">
    <property type="entry name" value="PLC-like phosphodiesterases"/>
    <property type="match status" value="1"/>
</dbReference>
<dbReference type="EC" id="3.1.4.11" evidence="1"/>
<comment type="catalytic activity">
    <reaction evidence="1">
        <text>a 1,2-diacyl-sn-glycero-3-phospho-(1D-myo-inositol-4,5-bisphosphate) + H2O = 1D-myo-inositol 1,4,5-trisphosphate + a 1,2-diacyl-sn-glycerol + H(+)</text>
        <dbReference type="Rhea" id="RHEA:33179"/>
        <dbReference type="ChEBI" id="CHEBI:15377"/>
        <dbReference type="ChEBI" id="CHEBI:15378"/>
        <dbReference type="ChEBI" id="CHEBI:17815"/>
        <dbReference type="ChEBI" id="CHEBI:58456"/>
        <dbReference type="ChEBI" id="CHEBI:203600"/>
        <dbReference type="EC" id="3.1.4.11"/>
    </reaction>
</comment>
<feature type="region of interest" description="Disordered" evidence="2">
    <location>
        <begin position="218"/>
        <end position="258"/>
    </location>
</feature>
<dbReference type="InterPro" id="IPR001711">
    <property type="entry name" value="PLipase_C_Pinositol-sp_Y"/>
</dbReference>
<dbReference type="Proteomes" id="UP000565441">
    <property type="component" value="Unassembled WGS sequence"/>
</dbReference>
<evidence type="ECO:0000256" key="2">
    <source>
        <dbReference type="SAM" id="MobiDB-lite"/>
    </source>
</evidence>
<protein>
    <recommendedName>
        <fullName evidence="1">Phosphoinositide phospholipase C</fullName>
        <ecNumber evidence="1">3.1.4.11</ecNumber>
    </recommendedName>
</protein>
<dbReference type="InterPro" id="IPR017946">
    <property type="entry name" value="PLC-like_Pdiesterase_TIM-brl"/>
</dbReference>
<dbReference type="InterPro" id="IPR000909">
    <property type="entry name" value="PLipase_C_PInositol-sp_X_dom"/>
</dbReference>
<dbReference type="EMBL" id="JAACJP010000031">
    <property type="protein sequence ID" value="KAF5375857.1"/>
    <property type="molecule type" value="Genomic_DNA"/>
</dbReference>
<keyword evidence="1" id="KW-0442">Lipid degradation</keyword>
<name>A0A8H5H381_9AGAR</name>
<gene>
    <name evidence="4" type="ORF">D9615_008197</name>
</gene>
<keyword evidence="1" id="KW-0378">Hydrolase</keyword>
<evidence type="ECO:0000313" key="4">
    <source>
        <dbReference type="EMBL" id="KAF5375857.1"/>
    </source>
</evidence>
<dbReference type="GO" id="GO:0051209">
    <property type="term" value="P:release of sequestered calcium ion into cytosol"/>
    <property type="evidence" value="ECO:0007669"/>
    <property type="project" value="TreeGrafter"/>
</dbReference>
<keyword evidence="5" id="KW-1185">Reference proteome</keyword>
<dbReference type="SMART" id="SM00148">
    <property type="entry name" value="PLCXc"/>
    <property type="match status" value="1"/>
</dbReference>
<dbReference type="AlphaFoldDB" id="A0A8H5H381"/>
<dbReference type="OrthoDB" id="269822at2759"/>
<keyword evidence="1" id="KW-0443">Lipid metabolism</keyword>
<dbReference type="PANTHER" id="PTHR10336:SF169">
    <property type="entry name" value="PHOSPHOINOSITIDE PHOSPHOLIPASE C"/>
    <property type="match status" value="1"/>
</dbReference>
<evidence type="ECO:0000256" key="1">
    <source>
        <dbReference type="RuleBase" id="RU361133"/>
    </source>
</evidence>
<dbReference type="PRINTS" id="PR00390">
    <property type="entry name" value="PHPHLIPASEC"/>
</dbReference>
<dbReference type="SMART" id="SM00149">
    <property type="entry name" value="PLCYc"/>
    <property type="match status" value="1"/>
</dbReference>